<reference evidence="10 11" key="1">
    <citation type="journal article" date="2007" name="Nature">
        <title>Evolution of genes and genomes on the Drosophila phylogeny.</title>
        <authorList>
            <consortium name="Drosophila 12 Genomes Consortium"/>
            <person name="Clark A.G."/>
            <person name="Eisen M.B."/>
            <person name="Smith D.R."/>
            <person name="Bergman C.M."/>
            <person name="Oliver B."/>
            <person name="Markow T.A."/>
            <person name="Kaufman T.C."/>
            <person name="Kellis M."/>
            <person name="Gelbart W."/>
            <person name="Iyer V.N."/>
            <person name="Pollard D.A."/>
            <person name="Sackton T.B."/>
            <person name="Larracuente A.M."/>
            <person name="Singh N.D."/>
            <person name="Abad J.P."/>
            <person name="Abt D.N."/>
            <person name="Adryan B."/>
            <person name="Aguade M."/>
            <person name="Akashi H."/>
            <person name="Anderson W.W."/>
            <person name="Aquadro C.F."/>
            <person name="Ardell D.H."/>
            <person name="Arguello R."/>
            <person name="Artieri C.G."/>
            <person name="Barbash D.A."/>
            <person name="Barker D."/>
            <person name="Barsanti P."/>
            <person name="Batterham P."/>
            <person name="Batzoglou S."/>
            <person name="Begun D."/>
            <person name="Bhutkar A."/>
            <person name="Blanco E."/>
            <person name="Bosak S.A."/>
            <person name="Bradley R.K."/>
            <person name="Brand A.D."/>
            <person name="Brent M.R."/>
            <person name="Brooks A.N."/>
            <person name="Brown R.H."/>
            <person name="Butlin R.K."/>
            <person name="Caggese C."/>
            <person name="Calvi B.R."/>
            <person name="Bernardo de Carvalho A."/>
            <person name="Caspi A."/>
            <person name="Castrezana S."/>
            <person name="Celniker S.E."/>
            <person name="Chang J.L."/>
            <person name="Chapple C."/>
            <person name="Chatterji S."/>
            <person name="Chinwalla A."/>
            <person name="Civetta A."/>
            <person name="Clifton S.W."/>
            <person name="Comeron J.M."/>
            <person name="Costello J.C."/>
            <person name="Coyne J.A."/>
            <person name="Daub J."/>
            <person name="David R.G."/>
            <person name="Delcher A.L."/>
            <person name="Delehaunty K."/>
            <person name="Do C.B."/>
            <person name="Ebling H."/>
            <person name="Edwards K."/>
            <person name="Eickbush T."/>
            <person name="Evans J.D."/>
            <person name="Filipski A."/>
            <person name="Findeiss S."/>
            <person name="Freyhult E."/>
            <person name="Fulton L."/>
            <person name="Fulton R."/>
            <person name="Garcia A.C."/>
            <person name="Gardiner A."/>
            <person name="Garfield D.A."/>
            <person name="Garvin B.E."/>
            <person name="Gibson G."/>
            <person name="Gilbert D."/>
            <person name="Gnerre S."/>
            <person name="Godfrey J."/>
            <person name="Good R."/>
            <person name="Gotea V."/>
            <person name="Gravely B."/>
            <person name="Greenberg A.J."/>
            <person name="Griffiths-Jones S."/>
            <person name="Gross S."/>
            <person name="Guigo R."/>
            <person name="Gustafson E.A."/>
            <person name="Haerty W."/>
            <person name="Hahn M.W."/>
            <person name="Halligan D.L."/>
            <person name="Halpern A.L."/>
            <person name="Halter G.M."/>
            <person name="Han M.V."/>
            <person name="Heger A."/>
            <person name="Hillier L."/>
            <person name="Hinrichs A.S."/>
            <person name="Holmes I."/>
            <person name="Hoskins R.A."/>
            <person name="Hubisz M.J."/>
            <person name="Hultmark D."/>
            <person name="Huntley M.A."/>
            <person name="Jaffe D.B."/>
            <person name="Jagadeeshan S."/>
            <person name="Jeck W.R."/>
            <person name="Johnson J."/>
            <person name="Jones C.D."/>
            <person name="Jordan W.C."/>
            <person name="Karpen G.H."/>
            <person name="Kataoka E."/>
            <person name="Keightley P.D."/>
            <person name="Kheradpour P."/>
            <person name="Kirkness E.F."/>
            <person name="Koerich L.B."/>
            <person name="Kristiansen K."/>
            <person name="Kudrna D."/>
            <person name="Kulathinal R.J."/>
            <person name="Kumar S."/>
            <person name="Kwok R."/>
            <person name="Lander E."/>
            <person name="Langley C.H."/>
            <person name="Lapoint R."/>
            <person name="Lazzaro B.P."/>
            <person name="Lee S.J."/>
            <person name="Levesque L."/>
            <person name="Li R."/>
            <person name="Lin C.F."/>
            <person name="Lin M.F."/>
            <person name="Lindblad-Toh K."/>
            <person name="Llopart A."/>
            <person name="Long M."/>
            <person name="Low L."/>
            <person name="Lozovsky E."/>
            <person name="Lu J."/>
            <person name="Luo M."/>
            <person name="Machado C.A."/>
            <person name="Makalowski W."/>
            <person name="Marzo M."/>
            <person name="Matsuda M."/>
            <person name="Matzkin L."/>
            <person name="McAllister B."/>
            <person name="McBride C.S."/>
            <person name="McKernan B."/>
            <person name="McKernan K."/>
            <person name="Mendez-Lago M."/>
            <person name="Minx P."/>
            <person name="Mollenhauer M.U."/>
            <person name="Montooth K."/>
            <person name="Mount S.M."/>
            <person name="Mu X."/>
            <person name="Myers E."/>
            <person name="Negre B."/>
            <person name="Newfeld S."/>
            <person name="Nielsen R."/>
            <person name="Noor M.A."/>
            <person name="O'Grady P."/>
            <person name="Pachter L."/>
            <person name="Papaceit M."/>
            <person name="Parisi M.J."/>
            <person name="Parisi M."/>
            <person name="Parts L."/>
            <person name="Pedersen J.S."/>
            <person name="Pesole G."/>
            <person name="Phillippy A.M."/>
            <person name="Ponting C.P."/>
            <person name="Pop M."/>
            <person name="Porcelli D."/>
            <person name="Powell J.R."/>
            <person name="Prohaska S."/>
            <person name="Pruitt K."/>
            <person name="Puig M."/>
            <person name="Quesneville H."/>
            <person name="Ram K.R."/>
            <person name="Rand D."/>
            <person name="Rasmussen M.D."/>
            <person name="Reed L.K."/>
            <person name="Reenan R."/>
            <person name="Reily A."/>
            <person name="Remington K.A."/>
            <person name="Rieger T.T."/>
            <person name="Ritchie M.G."/>
            <person name="Robin C."/>
            <person name="Rogers Y.H."/>
            <person name="Rohde C."/>
            <person name="Rozas J."/>
            <person name="Rubenfield M.J."/>
            <person name="Ruiz A."/>
            <person name="Russo S."/>
            <person name="Salzberg S.L."/>
            <person name="Sanchez-Gracia A."/>
            <person name="Saranga D.J."/>
            <person name="Sato H."/>
            <person name="Schaeffer S.W."/>
            <person name="Schatz M.C."/>
            <person name="Schlenke T."/>
            <person name="Schwartz R."/>
            <person name="Segarra C."/>
            <person name="Singh R.S."/>
            <person name="Sirot L."/>
            <person name="Sirota M."/>
            <person name="Sisneros N.B."/>
            <person name="Smith C.D."/>
            <person name="Smith T.F."/>
            <person name="Spieth J."/>
            <person name="Stage D.E."/>
            <person name="Stark A."/>
            <person name="Stephan W."/>
            <person name="Strausberg R.L."/>
            <person name="Strempel S."/>
            <person name="Sturgill D."/>
            <person name="Sutton G."/>
            <person name="Sutton G.G."/>
            <person name="Tao W."/>
            <person name="Teichmann S."/>
            <person name="Tobari Y.N."/>
            <person name="Tomimura Y."/>
            <person name="Tsolas J.M."/>
            <person name="Valente V.L."/>
            <person name="Venter E."/>
            <person name="Venter J.C."/>
            <person name="Vicario S."/>
            <person name="Vieira F.G."/>
            <person name="Vilella A.J."/>
            <person name="Villasante A."/>
            <person name="Walenz B."/>
            <person name="Wang J."/>
            <person name="Wasserman M."/>
            <person name="Watts T."/>
            <person name="Wilson D."/>
            <person name="Wilson R.K."/>
            <person name="Wing R.A."/>
            <person name="Wolfner M.F."/>
            <person name="Wong A."/>
            <person name="Wong G.K."/>
            <person name="Wu C.I."/>
            <person name="Wu G."/>
            <person name="Yamamoto D."/>
            <person name="Yang H.P."/>
            <person name="Yang S.P."/>
            <person name="Yorke J.A."/>
            <person name="Yoshida K."/>
            <person name="Zdobnov E."/>
            <person name="Zhang P."/>
            <person name="Zhang Y."/>
            <person name="Zimin A.V."/>
            <person name="Baldwin J."/>
            <person name="Abdouelleil A."/>
            <person name="Abdulkadir J."/>
            <person name="Abebe A."/>
            <person name="Abera B."/>
            <person name="Abreu J."/>
            <person name="Acer S.C."/>
            <person name="Aftuck L."/>
            <person name="Alexander A."/>
            <person name="An P."/>
            <person name="Anderson E."/>
            <person name="Anderson S."/>
            <person name="Arachi H."/>
            <person name="Azer M."/>
            <person name="Bachantsang P."/>
            <person name="Barry A."/>
            <person name="Bayul T."/>
            <person name="Berlin A."/>
            <person name="Bessette D."/>
            <person name="Bloom T."/>
            <person name="Blye J."/>
            <person name="Boguslavskiy L."/>
            <person name="Bonnet C."/>
            <person name="Boukhgalter B."/>
            <person name="Bourzgui I."/>
            <person name="Brown A."/>
            <person name="Cahill P."/>
            <person name="Channer S."/>
            <person name="Cheshatsang Y."/>
            <person name="Chuda L."/>
            <person name="Citroen M."/>
            <person name="Collymore A."/>
            <person name="Cooke P."/>
            <person name="Costello M."/>
            <person name="D'Aco K."/>
            <person name="Daza R."/>
            <person name="De Haan G."/>
            <person name="DeGray S."/>
            <person name="DeMaso C."/>
            <person name="Dhargay N."/>
            <person name="Dooley K."/>
            <person name="Dooley E."/>
            <person name="Doricent M."/>
            <person name="Dorje P."/>
            <person name="Dorjee K."/>
            <person name="Dupes A."/>
            <person name="Elong R."/>
            <person name="Falk J."/>
            <person name="Farina A."/>
            <person name="Faro S."/>
            <person name="Ferguson D."/>
            <person name="Fisher S."/>
            <person name="Foley C.D."/>
            <person name="Franke A."/>
            <person name="Friedrich D."/>
            <person name="Gadbois L."/>
            <person name="Gearin G."/>
            <person name="Gearin C.R."/>
            <person name="Giannoukos G."/>
            <person name="Goode T."/>
            <person name="Graham J."/>
            <person name="Grandbois E."/>
            <person name="Grewal S."/>
            <person name="Gyaltsen K."/>
            <person name="Hafez N."/>
            <person name="Hagos B."/>
            <person name="Hall J."/>
            <person name="Henson C."/>
            <person name="Hollinger A."/>
            <person name="Honan T."/>
            <person name="Huard M.D."/>
            <person name="Hughes L."/>
            <person name="Hurhula B."/>
            <person name="Husby M.E."/>
            <person name="Kamat A."/>
            <person name="Kanga B."/>
            <person name="Kashin S."/>
            <person name="Khazanovich D."/>
            <person name="Kisner P."/>
            <person name="Lance K."/>
            <person name="Lara M."/>
            <person name="Lee W."/>
            <person name="Lennon N."/>
            <person name="Letendre F."/>
            <person name="LeVine R."/>
            <person name="Lipovsky A."/>
            <person name="Liu X."/>
            <person name="Liu J."/>
            <person name="Liu S."/>
            <person name="Lokyitsang T."/>
            <person name="Lokyitsang Y."/>
            <person name="Lubonja R."/>
            <person name="Lui A."/>
            <person name="MacDonald P."/>
            <person name="Magnisalis V."/>
            <person name="Maru K."/>
            <person name="Matthews C."/>
            <person name="McCusker W."/>
            <person name="McDonough S."/>
            <person name="Mehta T."/>
            <person name="Meldrim J."/>
            <person name="Meneus L."/>
            <person name="Mihai O."/>
            <person name="Mihalev A."/>
            <person name="Mihova T."/>
            <person name="Mittelman R."/>
            <person name="Mlenga V."/>
            <person name="Montmayeur A."/>
            <person name="Mulrain L."/>
            <person name="Navidi A."/>
            <person name="Naylor J."/>
            <person name="Negash T."/>
            <person name="Nguyen T."/>
            <person name="Nguyen N."/>
            <person name="Nicol R."/>
            <person name="Norbu C."/>
            <person name="Norbu N."/>
            <person name="Novod N."/>
            <person name="O'Neill B."/>
            <person name="Osman S."/>
            <person name="Markiewicz E."/>
            <person name="Oyono O.L."/>
            <person name="Patti C."/>
            <person name="Phunkhang P."/>
            <person name="Pierre F."/>
            <person name="Priest M."/>
            <person name="Raghuraman S."/>
            <person name="Rege F."/>
            <person name="Reyes R."/>
            <person name="Rise C."/>
            <person name="Rogov P."/>
            <person name="Ross K."/>
            <person name="Ryan E."/>
            <person name="Settipalli S."/>
            <person name="Shea T."/>
            <person name="Sherpa N."/>
            <person name="Shi L."/>
            <person name="Shih D."/>
            <person name="Sparrow T."/>
            <person name="Spaulding J."/>
            <person name="Stalker J."/>
            <person name="Stange-Thomann N."/>
            <person name="Stavropoulos S."/>
            <person name="Stone C."/>
            <person name="Strader C."/>
            <person name="Tesfaye S."/>
            <person name="Thomson T."/>
            <person name="Thoulutsang Y."/>
            <person name="Thoulutsang D."/>
            <person name="Topham K."/>
            <person name="Topping I."/>
            <person name="Tsamla T."/>
            <person name="Vassiliev H."/>
            <person name="Vo A."/>
            <person name="Wangchuk T."/>
            <person name="Wangdi T."/>
            <person name="Weiand M."/>
            <person name="Wilkinson J."/>
            <person name="Wilson A."/>
            <person name="Yadav S."/>
            <person name="Young G."/>
            <person name="Yu Q."/>
            <person name="Zembek L."/>
            <person name="Zhong D."/>
            <person name="Zimmer A."/>
            <person name="Zwirko Z."/>
            <person name="Jaffe D.B."/>
            <person name="Alvarez P."/>
            <person name="Brockman W."/>
            <person name="Butler J."/>
            <person name="Chin C."/>
            <person name="Gnerre S."/>
            <person name="Grabherr M."/>
            <person name="Kleber M."/>
            <person name="Mauceli E."/>
            <person name="MacCallum I."/>
        </authorList>
    </citation>
    <scope>NUCLEOTIDE SEQUENCE [LARGE SCALE GENOMIC DNA]</scope>
    <source>
        <strain evidence="11">Tucson 15081-1352.22</strain>
    </source>
</reference>
<dbReference type="InterPro" id="IPR003961">
    <property type="entry name" value="FN3_dom"/>
</dbReference>
<dbReference type="InterPro" id="IPR000719">
    <property type="entry name" value="Prot_kinase_dom"/>
</dbReference>
<organism evidence="10 11">
    <name type="scientific">Drosophila mojavensis</name>
    <name type="common">Fruit fly</name>
    <dbReference type="NCBI Taxonomy" id="7230"/>
    <lineage>
        <taxon>Eukaryota</taxon>
        <taxon>Metazoa</taxon>
        <taxon>Ecdysozoa</taxon>
        <taxon>Arthropoda</taxon>
        <taxon>Hexapoda</taxon>
        <taxon>Insecta</taxon>
        <taxon>Pterygota</taxon>
        <taxon>Neoptera</taxon>
        <taxon>Endopterygota</taxon>
        <taxon>Diptera</taxon>
        <taxon>Brachycera</taxon>
        <taxon>Muscomorpha</taxon>
        <taxon>Ephydroidea</taxon>
        <taxon>Drosophilidae</taxon>
        <taxon>Drosophila</taxon>
    </lineage>
</organism>
<dbReference type="InterPro" id="IPR013783">
    <property type="entry name" value="Ig-like_fold"/>
</dbReference>
<feature type="region of interest" description="Disordered" evidence="7">
    <location>
        <begin position="1"/>
        <end position="29"/>
    </location>
</feature>
<keyword evidence="11" id="KW-1185">Reference proteome</keyword>
<dbReference type="Gene3D" id="2.60.40.10">
    <property type="entry name" value="Immunoglobulins"/>
    <property type="match status" value="1"/>
</dbReference>
<keyword evidence="5 6" id="KW-0067">ATP-binding</keyword>
<evidence type="ECO:0000313" key="10">
    <source>
        <dbReference type="EMBL" id="KRG04552.1"/>
    </source>
</evidence>
<dbReference type="GO" id="GO:0030154">
    <property type="term" value="P:cell differentiation"/>
    <property type="evidence" value="ECO:0007669"/>
    <property type="project" value="UniProtKB-ARBA"/>
</dbReference>
<evidence type="ECO:0000256" key="6">
    <source>
        <dbReference type="PROSITE-ProRule" id="PRU10141"/>
    </source>
</evidence>
<dbReference type="SMART" id="SM00060">
    <property type="entry name" value="FN3"/>
    <property type="match status" value="1"/>
</dbReference>
<dbReference type="PANTHER" id="PTHR24342">
    <property type="entry name" value="SERINE/THREONINE-PROTEIN KINASE 17"/>
    <property type="match status" value="1"/>
</dbReference>
<dbReference type="GO" id="GO:0035556">
    <property type="term" value="P:intracellular signal transduction"/>
    <property type="evidence" value="ECO:0007669"/>
    <property type="project" value="TreeGrafter"/>
</dbReference>
<evidence type="ECO:0000256" key="2">
    <source>
        <dbReference type="ARBA" id="ARBA00022679"/>
    </source>
</evidence>
<gene>
    <name evidence="10" type="primary">Dmoj\GI20421</name>
    <name evidence="10" type="ORF">Dmoj_GI20421</name>
</gene>
<feature type="compositionally biased region" description="Basic and acidic residues" evidence="7">
    <location>
        <begin position="751"/>
        <end position="761"/>
    </location>
</feature>
<keyword evidence="2" id="KW-0808">Transferase</keyword>
<dbReference type="InterPro" id="IPR036116">
    <property type="entry name" value="FN3_sf"/>
</dbReference>
<feature type="region of interest" description="Disordered" evidence="7">
    <location>
        <begin position="661"/>
        <end position="761"/>
    </location>
</feature>
<dbReference type="SMR" id="A0A0Q9XKU3"/>
<dbReference type="SUPFAM" id="SSF56112">
    <property type="entry name" value="Protein kinase-like (PK-like)"/>
    <property type="match status" value="1"/>
</dbReference>
<evidence type="ECO:0000256" key="4">
    <source>
        <dbReference type="ARBA" id="ARBA00022777"/>
    </source>
</evidence>
<dbReference type="OrthoDB" id="10260894at2759"/>
<dbReference type="GO" id="GO:0005634">
    <property type="term" value="C:nucleus"/>
    <property type="evidence" value="ECO:0007669"/>
    <property type="project" value="TreeGrafter"/>
</dbReference>
<evidence type="ECO:0000259" key="8">
    <source>
        <dbReference type="PROSITE" id="PS50011"/>
    </source>
</evidence>
<dbReference type="PROSITE" id="PS00107">
    <property type="entry name" value="PROTEIN_KINASE_ATP"/>
    <property type="match status" value="1"/>
</dbReference>
<keyword evidence="1" id="KW-0723">Serine/threonine-protein kinase</keyword>
<keyword evidence="3 6" id="KW-0547">Nucleotide-binding</keyword>
<evidence type="ECO:0000259" key="9">
    <source>
        <dbReference type="PROSITE" id="PS50853"/>
    </source>
</evidence>
<dbReference type="AlphaFoldDB" id="A0A0Q9XKU3"/>
<feature type="compositionally biased region" description="Polar residues" evidence="7">
    <location>
        <begin position="676"/>
        <end position="698"/>
    </location>
</feature>
<dbReference type="SMART" id="SM00220">
    <property type="entry name" value="S_TKc"/>
    <property type="match status" value="1"/>
</dbReference>
<dbReference type="PANTHER" id="PTHR24342:SF20">
    <property type="entry name" value="MYOSIN LIGHT CHAIN KINASE, SMOOTH MUSCLE"/>
    <property type="match status" value="1"/>
</dbReference>
<dbReference type="GO" id="GO:0004674">
    <property type="term" value="F:protein serine/threonine kinase activity"/>
    <property type="evidence" value="ECO:0007669"/>
    <property type="project" value="UniProtKB-KW"/>
</dbReference>
<dbReference type="SUPFAM" id="SSF49265">
    <property type="entry name" value="Fibronectin type III"/>
    <property type="match status" value="1"/>
</dbReference>
<dbReference type="InterPro" id="IPR011009">
    <property type="entry name" value="Kinase-like_dom_sf"/>
</dbReference>
<dbReference type="FunFam" id="3.30.200.20:FF:000556">
    <property type="entry name" value="Stretchin-Mlck, isoform G"/>
    <property type="match status" value="1"/>
</dbReference>
<dbReference type="FunFam" id="1.10.510.10:FF:000594">
    <property type="entry name" value="Myosin light chain kinase isoform-III"/>
    <property type="match status" value="1"/>
</dbReference>
<dbReference type="Pfam" id="PF00069">
    <property type="entry name" value="Pkinase"/>
    <property type="match status" value="1"/>
</dbReference>
<feature type="binding site" evidence="6">
    <location>
        <position position="182"/>
    </location>
    <ligand>
        <name>ATP</name>
        <dbReference type="ChEBI" id="CHEBI:30616"/>
    </ligand>
</feature>
<dbReference type="CDD" id="cd14103">
    <property type="entry name" value="STKc_MLCK"/>
    <property type="match status" value="1"/>
</dbReference>
<dbReference type="EMBL" id="CH933808">
    <property type="protein sequence ID" value="KRG04552.1"/>
    <property type="molecule type" value="Genomic_DNA"/>
</dbReference>
<sequence>MNEYGIEAASASVAVEGPPEPPSGKPSVSLGPDRVAVAWCGPPYDGGCMITGFIIEMQSCNPTDCDSVKDNADWQQVARVVDTLAYTVKELLPQLQYRFRVRAENIHGRSAPSQVSEWVQTTRPASTVDAGSTTNSTSAVSVQSGGDFKARFEIIEELGKGRFGVVYKVQERTHPEQLLAAKVIKCIKSRDRQKVLEEISIMRSLQHPKLLQLAASFESPREIVMVMEYITGGELFERVVADDFTLTELDCILFLRQVCEGVAYMHSQSVVHLDLKPENIMCHTRTSHQIKIIDFGLAQRLDTKAPVRVLFGTPEFIPPEIISYEPIDFKSDMWSVGVICYVLLSGLSPFMGDSDVETFSNITRADYDYDDEAFDCVSQEAKDFISQLLVHRKESRLTAQQCLESKWLCQRHDENLSNNKICTDKLKKFIIRRKWQKTGNAIRALGRMATLSASRRNSAIAMGALSSPRPSISGLSMLSAVNVCSTQMASLNEEEDDFTGEMPHVDKRKTTNLKLRDKSQCSERSDSGYSECSNGSLGTQETLLLTLAKCKLEQIAKASQSETADNAASALPSLDLSVKSEPIMLSDFTNTVKMRKKSLEDSCTREKLKPHIKPICEPKLKVSQLKHKFQQSNAAAAAAHKKPAIEPNKIAKVASMGRISKLEPASRPAVAIKAKPTQTQSMPSSPLPQRSATPTRLSSRVRETTERLAQQHTVASAQRQAANGKGHGNGNGGGDGNGNGNGNGNGHGLGHGHEHGQGHESRARRLINRFNETKHITS</sequence>
<dbReference type="Proteomes" id="UP000009192">
    <property type="component" value="Unassembled WGS sequence"/>
</dbReference>
<dbReference type="CDD" id="cd00063">
    <property type="entry name" value="FN3"/>
    <property type="match status" value="1"/>
</dbReference>
<feature type="domain" description="Protein kinase" evidence="8">
    <location>
        <begin position="152"/>
        <end position="408"/>
    </location>
</feature>
<protein>
    <submittedName>
        <fullName evidence="10">Uncharacterized protein, isoform C</fullName>
    </submittedName>
</protein>
<keyword evidence="4" id="KW-0418">Kinase</keyword>
<dbReference type="GO" id="GO:0043065">
    <property type="term" value="P:positive regulation of apoptotic process"/>
    <property type="evidence" value="ECO:0007669"/>
    <property type="project" value="TreeGrafter"/>
</dbReference>
<evidence type="ECO:0000256" key="1">
    <source>
        <dbReference type="ARBA" id="ARBA00022527"/>
    </source>
</evidence>
<dbReference type="Pfam" id="PF00041">
    <property type="entry name" value="fn3"/>
    <property type="match status" value="1"/>
</dbReference>
<dbReference type="InterPro" id="IPR008271">
    <property type="entry name" value="Ser/Thr_kinase_AS"/>
</dbReference>
<name>A0A0Q9XKU3_DROMO</name>
<dbReference type="GO" id="GO:0005524">
    <property type="term" value="F:ATP binding"/>
    <property type="evidence" value="ECO:0007669"/>
    <property type="project" value="UniProtKB-UniRule"/>
</dbReference>
<evidence type="ECO:0000256" key="7">
    <source>
        <dbReference type="SAM" id="MobiDB-lite"/>
    </source>
</evidence>
<dbReference type="PROSITE" id="PS00108">
    <property type="entry name" value="PROTEIN_KINASE_ST"/>
    <property type="match status" value="1"/>
</dbReference>
<dbReference type="Gene3D" id="1.10.510.10">
    <property type="entry name" value="Transferase(Phosphotransferase) domain 1"/>
    <property type="match status" value="1"/>
</dbReference>
<feature type="compositionally biased region" description="Gly residues" evidence="7">
    <location>
        <begin position="725"/>
        <end position="749"/>
    </location>
</feature>
<proteinExistence type="predicted"/>
<feature type="compositionally biased region" description="Polar residues" evidence="7">
    <location>
        <begin position="707"/>
        <end position="721"/>
    </location>
</feature>
<dbReference type="GO" id="GO:0009653">
    <property type="term" value="P:anatomical structure morphogenesis"/>
    <property type="evidence" value="ECO:0007669"/>
    <property type="project" value="UniProtKB-ARBA"/>
</dbReference>
<evidence type="ECO:0000256" key="3">
    <source>
        <dbReference type="ARBA" id="ARBA00022741"/>
    </source>
</evidence>
<feature type="domain" description="Fibronectin type-III" evidence="9">
    <location>
        <begin position="18"/>
        <end position="125"/>
    </location>
</feature>
<accession>A0A0Q9XKU3</accession>
<evidence type="ECO:0000313" key="11">
    <source>
        <dbReference type="Proteomes" id="UP000009192"/>
    </source>
</evidence>
<dbReference type="PROSITE" id="PS50011">
    <property type="entry name" value="PROTEIN_KINASE_DOM"/>
    <property type="match status" value="1"/>
</dbReference>
<dbReference type="InterPro" id="IPR017441">
    <property type="entry name" value="Protein_kinase_ATP_BS"/>
</dbReference>
<dbReference type="Gene3D" id="3.30.200.20">
    <property type="entry name" value="Phosphorylase Kinase, domain 1"/>
    <property type="match status" value="1"/>
</dbReference>
<dbReference type="PROSITE" id="PS50853">
    <property type="entry name" value="FN3"/>
    <property type="match status" value="1"/>
</dbReference>
<evidence type="ECO:0000256" key="5">
    <source>
        <dbReference type="ARBA" id="ARBA00022840"/>
    </source>
</evidence>